<feature type="compositionally biased region" description="Polar residues" evidence="1">
    <location>
        <begin position="95"/>
        <end position="105"/>
    </location>
</feature>
<dbReference type="EMBL" id="JASCZI010000521">
    <property type="protein sequence ID" value="MED6112237.1"/>
    <property type="molecule type" value="Genomic_DNA"/>
</dbReference>
<gene>
    <name evidence="2" type="ORF">PIB30_059859</name>
</gene>
<sequence length="118" mass="12706">MEEGCGEPRHCRRRSREGTKSQGCCCLYFVSPEESGNNAIAIIGATKATTNTASLDVSLSVNPGDFWVTQGDNDSYETEIRQDGNRTAARRDAAVQTSPSRGLSPTSISLTWDSFVVG</sequence>
<name>A0ABU6QK88_9FABA</name>
<dbReference type="Proteomes" id="UP001341840">
    <property type="component" value="Unassembled WGS sequence"/>
</dbReference>
<evidence type="ECO:0000256" key="1">
    <source>
        <dbReference type="SAM" id="MobiDB-lite"/>
    </source>
</evidence>
<protein>
    <submittedName>
        <fullName evidence="2">Uncharacterized protein</fullName>
    </submittedName>
</protein>
<reference evidence="2 3" key="1">
    <citation type="journal article" date="2023" name="Plants (Basel)">
        <title>Bridging the Gap: Combining Genomics and Transcriptomics Approaches to Understand Stylosanthes scabra, an Orphan Legume from the Brazilian Caatinga.</title>
        <authorList>
            <person name="Ferreira-Neto J.R.C."/>
            <person name="da Silva M.D."/>
            <person name="Binneck E."/>
            <person name="de Melo N.F."/>
            <person name="da Silva R.H."/>
            <person name="de Melo A.L.T.M."/>
            <person name="Pandolfi V."/>
            <person name="Bustamante F.O."/>
            <person name="Brasileiro-Vidal A.C."/>
            <person name="Benko-Iseppon A.M."/>
        </authorList>
    </citation>
    <scope>NUCLEOTIDE SEQUENCE [LARGE SCALE GENOMIC DNA]</scope>
    <source>
        <tissue evidence="2">Leaves</tissue>
    </source>
</reference>
<comment type="caution">
    <text evidence="2">The sequence shown here is derived from an EMBL/GenBank/DDBJ whole genome shotgun (WGS) entry which is preliminary data.</text>
</comment>
<feature type="region of interest" description="Disordered" evidence="1">
    <location>
        <begin position="1"/>
        <end position="21"/>
    </location>
</feature>
<feature type="compositionally biased region" description="Basic and acidic residues" evidence="1">
    <location>
        <begin position="82"/>
        <end position="93"/>
    </location>
</feature>
<organism evidence="2 3">
    <name type="scientific">Stylosanthes scabra</name>
    <dbReference type="NCBI Taxonomy" id="79078"/>
    <lineage>
        <taxon>Eukaryota</taxon>
        <taxon>Viridiplantae</taxon>
        <taxon>Streptophyta</taxon>
        <taxon>Embryophyta</taxon>
        <taxon>Tracheophyta</taxon>
        <taxon>Spermatophyta</taxon>
        <taxon>Magnoliopsida</taxon>
        <taxon>eudicotyledons</taxon>
        <taxon>Gunneridae</taxon>
        <taxon>Pentapetalae</taxon>
        <taxon>rosids</taxon>
        <taxon>fabids</taxon>
        <taxon>Fabales</taxon>
        <taxon>Fabaceae</taxon>
        <taxon>Papilionoideae</taxon>
        <taxon>50 kb inversion clade</taxon>
        <taxon>dalbergioids sensu lato</taxon>
        <taxon>Dalbergieae</taxon>
        <taxon>Pterocarpus clade</taxon>
        <taxon>Stylosanthes</taxon>
    </lineage>
</organism>
<feature type="region of interest" description="Disordered" evidence="1">
    <location>
        <begin position="82"/>
        <end position="105"/>
    </location>
</feature>
<accession>A0ABU6QK88</accession>
<proteinExistence type="predicted"/>
<evidence type="ECO:0000313" key="2">
    <source>
        <dbReference type="EMBL" id="MED6112237.1"/>
    </source>
</evidence>
<evidence type="ECO:0000313" key="3">
    <source>
        <dbReference type="Proteomes" id="UP001341840"/>
    </source>
</evidence>
<keyword evidence="3" id="KW-1185">Reference proteome</keyword>